<dbReference type="OrthoDB" id="4887973at2759"/>
<feature type="chain" id="PRO_5040450106" evidence="1">
    <location>
        <begin position="21"/>
        <end position="124"/>
    </location>
</feature>
<gene>
    <name evidence="2" type="ORF">EK21DRAFT_87585</name>
</gene>
<proteinExistence type="predicted"/>
<dbReference type="Proteomes" id="UP000799777">
    <property type="component" value="Unassembled WGS sequence"/>
</dbReference>
<keyword evidence="3" id="KW-1185">Reference proteome</keyword>
<feature type="signal peptide" evidence="1">
    <location>
        <begin position="1"/>
        <end position="20"/>
    </location>
</feature>
<evidence type="ECO:0000313" key="2">
    <source>
        <dbReference type="EMBL" id="KAF2031972.1"/>
    </source>
</evidence>
<accession>A0A9P4HES5</accession>
<evidence type="ECO:0000313" key="3">
    <source>
        <dbReference type="Proteomes" id="UP000799777"/>
    </source>
</evidence>
<name>A0A9P4HES5_9PLEO</name>
<dbReference type="AlphaFoldDB" id="A0A9P4HES5"/>
<sequence length="124" mass="14121">MHVPSLVIGALSLLTASTTAQQLKLNYYSDHQCKNYKGELKYYWADTMASLGNNCYDYNVSGSMEISDCYAGNWCVCLLYYSKECSGDYASIQYNGYDAKNHEEYNCAYNSGSFNSYRCYSYKS</sequence>
<protein>
    <submittedName>
        <fullName evidence="2">Uncharacterized protein</fullName>
    </submittedName>
</protein>
<evidence type="ECO:0000256" key="1">
    <source>
        <dbReference type="SAM" id="SignalP"/>
    </source>
</evidence>
<reference evidence="2" key="1">
    <citation type="journal article" date="2020" name="Stud. Mycol.">
        <title>101 Dothideomycetes genomes: a test case for predicting lifestyles and emergence of pathogens.</title>
        <authorList>
            <person name="Haridas S."/>
            <person name="Albert R."/>
            <person name="Binder M."/>
            <person name="Bloem J."/>
            <person name="Labutti K."/>
            <person name="Salamov A."/>
            <person name="Andreopoulos B."/>
            <person name="Baker S."/>
            <person name="Barry K."/>
            <person name="Bills G."/>
            <person name="Bluhm B."/>
            <person name="Cannon C."/>
            <person name="Castanera R."/>
            <person name="Culley D."/>
            <person name="Daum C."/>
            <person name="Ezra D."/>
            <person name="Gonzalez J."/>
            <person name="Henrissat B."/>
            <person name="Kuo A."/>
            <person name="Liang C."/>
            <person name="Lipzen A."/>
            <person name="Lutzoni F."/>
            <person name="Magnuson J."/>
            <person name="Mondo S."/>
            <person name="Nolan M."/>
            <person name="Ohm R."/>
            <person name="Pangilinan J."/>
            <person name="Park H.-J."/>
            <person name="Ramirez L."/>
            <person name="Alfaro M."/>
            <person name="Sun H."/>
            <person name="Tritt A."/>
            <person name="Yoshinaga Y."/>
            <person name="Zwiers L.-H."/>
            <person name="Turgeon B."/>
            <person name="Goodwin S."/>
            <person name="Spatafora J."/>
            <person name="Crous P."/>
            <person name="Grigoriev I."/>
        </authorList>
    </citation>
    <scope>NUCLEOTIDE SEQUENCE</scope>
    <source>
        <strain evidence="2">CBS 110217</strain>
    </source>
</reference>
<comment type="caution">
    <text evidence="2">The sequence shown here is derived from an EMBL/GenBank/DDBJ whole genome shotgun (WGS) entry which is preliminary data.</text>
</comment>
<keyword evidence="1" id="KW-0732">Signal</keyword>
<dbReference type="EMBL" id="ML978176">
    <property type="protein sequence ID" value="KAF2031972.1"/>
    <property type="molecule type" value="Genomic_DNA"/>
</dbReference>
<organism evidence="2 3">
    <name type="scientific">Setomelanomma holmii</name>
    <dbReference type="NCBI Taxonomy" id="210430"/>
    <lineage>
        <taxon>Eukaryota</taxon>
        <taxon>Fungi</taxon>
        <taxon>Dikarya</taxon>
        <taxon>Ascomycota</taxon>
        <taxon>Pezizomycotina</taxon>
        <taxon>Dothideomycetes</taxon>
        <taxon>Pleosporomycetidae</taxon>
        <taxon>Pleosporales</taxon>
        <taxon>Pleosporineae</taxon>
        <taxon>Phaeosphaeriaceae</taxon>
        <taxon>Setomelanomma</taxon>
    </lineage>
</organism>